<dbReference type="RefSeq" id="WP_089320084.1">
    <property type="nucleotide sequence ID" value="NZ_FZOQ01000014.1"/>
</dbReference>
<dbReference type="AlphaFoldDB" id="A0A239HL01"/>
<gene>
    <name evidence="1" type="ORF">SAMN06296052_11441</name>
</gene>
<sequence>MKDQEININVTGETKELVIRKGEAAILREPEIVDVKGAITAPWEYLENKMDTLATHDETPYKLYYPENSTLYVDRENKKLTLLLNEKCPLGDTITGQLVASQELKLLEINSEKRWSVQELKRMLKQVRFMFANRDENLAIIAALDKFNATVTTNVAQHSSNRGDSLNSIERVVSGINWNNTFNLLVPIFKGGEKKKFLVEIAVDATDANVRFFLDSPDLYDLQAQVLEQALEEEVKYFREWGCSVVTIS</sequence>
<proteinExistence type="predicted"/>
<dbReference type="OrthoDB" id="1433594at2"/>
<evidence type="ECO:0000313" key="1">
    <source>
        <dbReference type="EMBL" id="SNS82020.1"/>
    </source>
</evidence>
<evidence type="ECO:0000313" key="2">
    <source>
        <dbReference type="Proteomes" id="UP000198432"/>
    </source>
</evidence>
<keyword evidence="2" id="KW-1185">Reference proteome</keyword>
<organism evidence="1 2">
    <name type="scientific">Pontibacter ummariensis</name>
    <dbReference type="NCBI Taxonomy" id="1610492"/>
    <lineage>
        <taxon>Bacteria</taxon>
        <taxon>Pseudomonadati</taxon>
        <taxon>Bacteroidota</taxon>
        <taxon>Cytophagia</taxon>
        <taxon>Cytophagales</taxon>
        <taxon>Hymenobacteraceae</taxon>
        <taxon>Pontibacter</taxon>
    </lineage>
</organism>
<accession>A0A239HL01</accession>
<reference evidence="2" key="1">
    <citation type="submission" date="2017-06" db="EMBL/GenBank/DDBJ databases">
        <authorList>
            <person name="Varghese N."/>
            <person name="Submissions S."/>
        </authorList>
    </citation>
    <scope>NUCLEOTIDE SEQUENCE [LARGE SCALE GENOMIC DNA]</scope>
    <source>
        <strain evidence="2">NKM1</strain>
    </source>
</reference>
<dbReference type="EMBL" id="FZOQ01000014">
    <property type="protein sequence ID" value="SNS82020.1"/>
    <property type="molecule type" value="Genomic_DNA"/>
</dbReference>
<protein>
    <submittedName>
        <fullName evidence="1">Uncharacterized protein</fullName>
    </submittedName>
</protein>
<name>A0A239HL01_9BACT</name>
<dbReference type="Proteomes" id="UP000198432">
    <property type="component" value="Unassembled WGS sequence"/>
</dbReference>